<dbReference type="Proteomes" id="UP001209803">
    <property type="component" value="Chromosome"/>
</dbReference>
<reference evidence="1 2" key="1">
    <citation type="submission" date="2023-03" db="EMBL/GenBank/DDBJ databases">
        <title>Roseibium porphyridii sp. nov. and Roseibium rhodosorbium sp. nov. isolated from marine algae, Porphyridium cruentum and Rhodosorus marinus, respectively.</title>
        <authorList>
            <person name="Lee M.W."/>
            <person name="Choi B.J."/>
            <person name="Lee J.K."/>
            <person name="Choi D.G."/>
            <person name="Baek J.H."/>
            <person name="Bayburt H."/>
            <person name="Kim J.M."/>
            <person name="Han D.M."/>
            <person name="Kim K.H."/>
            <person name="Jeon C.O."/>
        </authorList>
    </citation>
    <scope>NUCLEOTIDE SEQUENCE [LARGE SCALE GENOMIC DNA]</scope>
    <source>
        <strain evidence="1 2">KMA01</strain>
    </source>
</reference>
<name>A0ABY8FC20_9HYPH</name>
<protein>
    <recommendedName>
        <fullName evidence="3">Tail assembly chaperone</fullName>
    </recommendedName>
</protein>
<gene>
    <name evidence="1" type="ORF">K1718_13395</name>
</gene>
<accession>A0ABY8FC20</accession>
<sequence length="115" mass="12819">MKIDFEEELKDIRGEAIPHPDATEEKPQSFLLKDAVLFALTSDADAGSNKDGDRKYRRFMLSQRIYNGETDITSKELTEIEELLEACALRTEVGGAARALLQTVGKDKTNAKSRS</sequence>
<dbReference type="EMBL" id="CP120863">
    <property type="protein sequence ID" value="WFE92314.1"/>
    <property type="molecule type" value="Genomic_DNA"/>
</dbReference>
<evidence type="ECO:0000313" key="2">
    <source>
        <dbReference type="Proteomes" id="UP001209803"/>
    </source>
</evidence>
<evidence type="ECO:0008006" key="3">
    <source>
        <dbReference type="Google" id="ProtNLM"/>
    </source>
</evidence>
<keyword evidence="2" id="KW-1185">Reference proteome</keyword>
<dbReference type="RefSeq" id="WP_265682251.1">
    <property type="nucleotide sequence ID" value="NZ_CP120863.1"/>
</dbReference>
<proteinExistence type="predicted"/>
<organism evidence="1 2">
    <name type="scientific">Roseibium porphyridii</name>
    <dbReference type="NCBI Taxonomy" id="2866279"/>
    <lineage>
        <taxon>Bacteria</taxon>
        <taxon>Pseudomonadati</taxon>
        <taxon>Pseudomonadota</taxon>
        <taxon>Alphaproteobacteria</taxon>
        <taxon>Hyphomicrobiales</taxon>
        <taxon>Stappiaceae</taxon>
        <taxon>Roseibium</taxon>
    </lineage>
</organism>
<evidence type="ECO:0000313" key="1">
    <source>
        <dbReference type="EMBL" id="WFE92314.1"/>
    </source>
</evidence>